<comment type="caution">
    <text evidence="2">The sequence shown here is derived from an EMBL/GenBank/DDBJ whole genome shotgun (WGS) entry which is preliminary data.</text>
</comment>
<dbReference type="EMBL" id="QAPG01000130">
    <property type="protein sequence ID" value="TDZ30474.1"/>
    <property type="molecule type" value="Genomic_DNA"/>
</dbReference>
<evidence type="ECO:0000313" key="3">
    <source>
        <dbReference type="Proteomes" id="UP000295083"/>
    </source>
</evidence>
<sequence>MGLITGLVSTVVHVAAGRNPYNHNHNSATSTSTTSSAHDAVTCTDGPGGQPCGICAVALPFGKGRQQKRERRAMRHAAKAQRFSGGRYPAYIAGGRHNAALQYGGVEQHQYGPGGYQPAGMQCGAGPQFGGETEGSCLHGRQGVVAKMSTAQQEGIEMRRRNSTGMEDAPPAYEEGESSRTAGRRSVEVLGEGNEKQRI</sequence>
<evidence type="ECO:0000313" key="2">
    <source>
        <dbReference type="EMBL" id="TDZ30474.1"/>
    </source>
</evidence>
<keyword evidence="3" id="KW-1185">Reference proteome</keyword>
<accession>A0A4R8Q4J2</accession>
<proteinExistence type="predicted"/>
<reference evidence="2 3" key="1">
    <citation type="submission" date="2018-11" db="EMBL/GenBank/DDBJ databases">
        <title>Genome sequence and assembly of Colletotrichum spinosum.</title>
        <authorList>
            <person name="Gan P."/>
            <person name="Shirasu K."/>
        </authorList>
    </citation>
    <scope>NUCLEOTIDE SEQUENCE [LARGE SCALE GENOMIC DNA]</scope>
    <source>
        <strain evidence="2 3">CBS 515.97</strain>
    </source>
</reference>
<feature type="region of interest" description="Disordered" evidence="1">
    <location>
        <begin position="151"/>
        <end position="199"/>
    </location>
</feature>
<protein>
    <submittedName>
        <fullName evidence="2">Uncharacterized protein</fullName>
    </submittedName>
</protein>
<gene>
    <name evidence="2" type="ORF">C8035_v002462</name>
</gene>
<organism evidence="2 3">
    <name type="scientific">Colletotrichum spinosum</name>
    <dbReference type="NCBI Taxonomy" id="1347390"/>
    <lineage>
        <taxon>Eukaryota</taxon>
        <taxon>Fungi</taxon>
        <taxon>Dikarya</taxon>
        <taxon>Ascomycota</taxon>
        <taxon>Pezizomycotina</taxon>
        <taxon>Sordariomycetes</taxon>
        <taxon>Hypocreomycetidae</taxon>
        <taxon>Glomerellales</taxon>
        <taxon>Glomerellaceae</taxon>
        <taxon>Colletotrichum</taxon>
        <taxon>Colletotrichum orbiculare species complex</taxon>
    </lineage>
</organism>
<dbReference type="AlphaFoldDB" id="A0A4R8Q4J2"/>
<dbReference type="Proteomes" id="UP000295083">
    <property type="component" value="Unassembled WGS sequence"/>
</dbReference>
<evidence type="ECO:0000256" key="1">
    <source>
        <dbReference type="SAM" id="MobiDB-lite"/>
    </source>
</evidence>
<name>A0A4R8Q4J2_9PEZI</name>